<dbReference type="PRINTS" id="PR00598">
    <property type="entry name" value="HTHMARR"/>
</dbReference>
<dbReference type="PANTHER" id="PTHR33164:SF43">
    <property type="entry name" value="HTH-TYPE TRANSCRIPTIONAL REPRESSOR YETL"/>
    <property type="match status" value="1"/>
</dbReference>
<dbReference type="InterPro" id="IPR027395">
    <property type="entry name" value="WH_DNA-bd_dom"/>
</dbReference>
<dbReference type="InterPro" id="IPR039422">
    <property type="entry name" value="MarR/SlyA-like"/>
</dbReference>
<evidence type="ECO:0000313" key="3">
    <source>
        <dbReference type="Proteomes" id="UP001595748"/>
    </source>
</evidence>
<comment type="caution">
    <text evidence="2">The sequence shown here is derived from an EMBL/GenBank/DDBJ whole genome shotgun (WGS) entry which is preliminary data.</text>
</comment>
<dbReference type="InterPro" id="IPR000835">
    <property type="entry name" value="HTH_MarR-typ"/>
</dbReference>
<dbReference type="InterPro" id="IPR036390">
    <property type="entry name" value="WH_DNA-bd_sf"/>
</dbReference>
<dbReference type="Gene3D" id="1.10.10.10">
    <property type="entry name" value="Winged helix-like DNA-binding domain superfamily/Winged helix DNA-binding domain"/>
    <property type="match status" value="1"/>
</dbReference>
<protein>
    <submittedName>
        <fullName evidence="2">MarR family winged helix-turn-helix transcriptional regulator</fullName>
    </submittedName>
</protein>
<evidence type="ECO:0000259" key="1">
    <source>
        <dbReference type="PROSITE" id="PS50995"/>
    </source>
</evidence>
<dbReference type="SUPFAM" id="SSF46785">
    <property type="entry name" value="Winged helix' DNA-binding domain"/>
    <property type="match status" value="1"/>
</dbReference>
<dbReference type="Pfam" id="PF13601">
    <property type="entry name" value="HTH_34"/>
    <property type="match status" value="1"/>
</dbReference>
<dbReference type="EMBL" id="JBHRZF010000146">
    <property type="protein sequence ID" value="MFC3861536.1"/>
    <property type="molecule type" value="Genomic_DNA"/>
</dbReference>
<dbReference type="PROSITE" id="PS50995">
    <property type="entry name" value="HTH_MARR_2"/>
    <property type="match status" value="1"/>
</dbReference>
<reference evidence="3" key="1">
    <citation type="journal article" date="2019" name="Int. J. Syst. Evol. Microbiol.">
        <title>The Global Catalogue of Microorganisms (GCM) 10K type strain sequencing project: providing services to taxonomists for standard genome sequencing and annotation.</title>
        <authorList>
            <consortium name="The Broad Institute Genomics Platform"/>
            <consortium name="The Broad Institute Genome Sequencing Center for Infectious Disease"/>
            <person name="Wu L."/>
            <person name="Ma J."/>
        </authorList>
    </citation>
    <scope>NUCLEOTIDE SEQUENCE [LARGE SCALE GENOMIC DNA]</scope>
    <source>
        <strain evidence="3">CCTCC AB 2013263</strain>
    </source>
</reference>
<dbReference type="RefSeq" id="WP_380078530.1">
    <property type="nucleotide sequence ID" value="NZ_JBHRZF010000146.1"/>
</dbReference>
<dbReference type="SMART" id="SM00347">
    <property type="entry name" value="HTH_MARR"/>
    <property type="match status" value="1"/>
</dbReference>
<feature type="domain" description="HTH marR-type" evidence="1">
    <location>
        <begin position="15"/>
        <end position="146"/>
    </location>
</feature>
<proteinExistence type="predicted"/>
<sequence>MTSTRPEPQLTDETITRFLGGLWKLNRRLKQGVEPRLAQQQIDLRRYFMLVTIRKGTVYPKELSEQLGIPSTLLSRYIDGLVQLGYIERNIDVQDSRRTVLSLTEAGLDAVTRATQSIREHTSQRLKELDPKQLPALLDALDILGAAGLEQENR</sequence>
<evidence type="ECO:0000313" key="2">
    <source>
        <dbReference type="EMBL" id="MFC3861536.1"/>
    </source>
</evidence>
<accession>A0ABV8AAE5</accession>
<organism evidence="2 3">
    <name type="scientific">Deinococcus antarcticus</name>
    <dbReference type="NCBI Taxonomy" id="1298767"/>
    <lineage>
        <taxon>Bacteria</taxon>
        <taxon>Thermotogati</taxon>
        <taxon>Deinococcota</taxon>
        <taxon>Deinococci</taxon>
        <taxon>Deinococcales</taxon>
        <taxon>Deinococcaceae</taxon>
        <taxon>Deinococcus</taxon>
    </lineage>
</organism>
<dbReference type="PANTHER" id="PTHR33164">
    <property type="entry name" value="TRANSCRIPTIONAL REGULATOR, MARR FAMILY"/>
    <property type="match status" value="1"/>
</dbReference>
<dbReference type="InterPro" id="IPR036388">
    <property type="entry name" value="WH-like_DNA-bd_sf"/>
</dbReference>
<dbReference type="Proteomes" id="UP001595748">
    <property type="component" value="Unassembled WGS sequence"/>
</dbReference>
<gene>
    <name evidence="2" type="ORF">ACFOPQ_12280</name>
</gene>
<name>A0ABV8AAE5_9DEIO</name>
<keyword evidence="3" id="KW-1185">Reference proteome</keyword>